<evidence type="ECO:0000256" key="2">
    <source>
        <dbReference type="ARBA" id="ARBA00022490"/>
    </source>
</evidence>
<comment type="subcellular location">
    <subcellularLocation>
        <location evidence="1">Cytoplasm</location>
    </subcellularLocation>
</comment>
<dbReference type="PANTHER" id="PTHR30272:SF1">
    <property type="entry name" value="3-HYDROXYACYL-[ACYL-CARRIER-PROTEIN] DEHYDRATASE"/>
    <property type="match status" value="1"/>
</dbReference>
<organism evidence="5">
    <name type="scientific">Pseudo-nitzschia australis</name>
    <dbReference type="NCBI Taxonomy" id="44445"/>
    <lineage>
        <taxon>Eukaryota</taxon>
        <taxon>Sar</taxon>
        <taxon>Stramenopiles</taxon>
        <taxon>Ochrophyta</taxon>
        <taxon>Bacillariophyta</taxon>
        <taxon>Bacillariophyceae</taxon>
        <taxon>Bacillariophycidae</taxon>
        <taxon>Bacillariales</taxon>
        <taxon>Bacillariaceae</taxon>
        <taxon>Pseudo-nitzschia</taxon>
    </lineage>
</organism>
<dbReference type="InterPro" id="IPR029069">
    <property type="entry name" value="HotDog_dom_sf"/>
</dbReference>
<keyword evidence="2" id="KW-0963">Cytoplasm</keyword>
<dbReference type="GO" id="GO:0005737">
    <property type="term" value="C:cytoplasm"/>
    <property type="evidence" value="ECO:0007669"/>
    <property type="project" value="UniProtKB-SubCell"/>
</dbReference>
<feature type="signal peptide" evidence="4">
    <location>
        <begin position="1"/>
        <end position="16"/>
    </location>
</feature>
<protein>
    <recommendedName>
        <fullName evidence="6">Beta-hydroxyacyl-ACP dehydratase</fullName>
    </recommendedName>
</protein>
<evidence type="ECO:0000256" key="3">
    <source>
        <dbReference type="ARBA" id="ARBA00023239"/>
    </source>
</evidence>
<sequence>MKIAALLLTTLTCVGAFTAGPTLSGQRSTVSTLFAEEAAEDADAEPEFKGGQAISALTSDVKTHFSSVDVDGILPHRYPFALIDKVVEIVPNKSAVGVKAVSRNEDFFNGHFPGQPVMPGVMQLEAMAQLAGVILNTAEGVEEGTIGFFASADGVKWKKQVVPGDLLVMEVEIKKMNLRFGIVKASGKGYTDGDLAVEVGEMTMMLAKPESK</sequence>
<dbReference type="SUPFAM" id="SSF54637">
    <property type="entry name" value="Thioesterase/thiol ester dehydrase-isomerase"/>
    <property type="match status" value="1"/>
</dbReference>
<dbReference type="PANTHER" id="PTHR30272">
    <property type="entry name" value="3-HYDROXYACYL-[ACYL-CARRIER-PROTEIN] DEHYDRATASE"/>
    <property type="match status" value="1"/>
</dbReference>
<name>A0A7S4EGP0_9STRA</name>
<dbReference type="NCBIfam" id="NF000582">
    <property type="entry name" value="PRK00006.1"/>
    <property type="match status" value="1"/>
</dbReference>
<evidence type="ECO:0000256" key="4">
    <source>
        <dbReference type="SAM" id="SignalP"/>
    </source>
</evidence>
<dbReference type="CDD" id="cd01288">
    <property type="entry name" value="FabZ"/>
    <property type="match status" value="1"/>
</dbReference>
<dbReference type="Pfam" id="PF07977">
    <property type="entry name" value="FabA"/>
    <property type="match status" value="1"/>
</dbReference>
<dbReference type="InterPro" id="IPR013114">
    <property type="entry name" value="FabA_FabZ"/>
</dbReference>
<gene>
    <name evidence="5" type="ORF">PAUS00366_LOCUS5095</name>
</gene>
<keyword evidence="4" id="KW-0732">Signal</keyword>
<evidence type="ECO:0000256" key="1">
    <source>
        <dbReference type="ARBA" id="ARBA00004496"/>
    </source>
</evidence>
<dbReference type="FunFam" id="3.10.129.10:FF:000001">
    <property type="entry name" value="3-hydroxyacyl-[acyl-carrier-protein] dehydratase FabZ"/>
    <property type="match status" value="1"/>
</dbReference>
<reference evidence="5" key="1">
    <citation type="submission" date="2021-01" db="EMBL/GenBank/DDBJ databases">
        <authorList>
            <person name="Corre E."/>
            <person name="Pelletier E."/>
            <person name="Niang G."/>
            <person name="Scheremetjew M."/>
            <person name="Finn R."/>
            <person name="Kale V."/>
            <person name="Holt S."/>
            <person name="Cochrane G."/>
            <person name="Meng A."/>
            <person name="Brown T."/>
            <person name="Cohen L."/>
        </authorList>
    </citation>
    <scope>NUCLEOTIDE SEQUENCE</scope>
    <source>
        <strain evidence="5">10249 10 AB</strain>
    </source>
</reference>
<evidence type="ECO:0008006" key="6">
    <source>
        <dbReference type="Google" id="ProtNLM"/>
    </source>
</evidence>
<dbReference type="GO" id="GO:0016829">
    <property type="term" value="F:lyase activity"/>
    <property type="evidence" value="ECO:0007669"/>
    <property type="project" value="UniProtKB-KW"/>
</dbReference>
<dbReference type="EMBL" id="HBIX01006451">
    <property type="protein sequence ID" value="CAE0712343.1"/>
    <property type="molecule type" value="Transcribed_RNA"/>
</dbReference>
<dbReference type="AlphaFoldDB" id="A0A7S4EGP0"/>
<proteinExistence type="predicted"/>
<dbReference type="Gene3D" id="3.10.129.10">
    <property type="entry name" value="Hotdog Thioesterase"/>
    <property type="match status" value="1"/>
</dbReference>
<feature type="chain" id="PRO_5030723974" description="Beta-hydroxyacyl-ACP dehydratase" evidence="4">
    <location>
        <begin position="17"/>
        <end position="212"/>
    </location>
</feature>
<keyword evidence="3" id="KW-0456">Lyase</keyword>
<evidence type="ECO:0000313" key="5">
    <source>
        <dbReference type="EMBL" id="CAE0712343.1"/>
    </source>
</evidence>
<accession>A0A7S4EGP0</accession>